<comment type="caution">
    <text evidence="2">The sequence shown here is derived from an EMBL/GenBank/DDBJ whole genome shotgun (WGS) entry which is preliminary data.</text>
</comment>
<evidence type="ECO:0000256" key="1">
    <source>
        <dbReference type="SAM" id="MobiDB-lite"/>
    </source>
</evidence>
<proteinExistence type="predicted"/>
<feature type="compositionally biased region" description="Basic and acidic residues" evidence="1">
    <location>
        <begin position="88"/>
        <end position="99"/>
    </location>
</feature>
<sequence length="151" mass="16152">MMILTTLLVAGGGFPNAPPWGHSGQPGTDNCTACHWDNDAQLDSPRLLLDGLPDHFVPGESYELTVRLADAGDVNGFQLVTSSGEFDSPDRTTRSRDAGARSTRPAGEWTVTWIAGDSDGPVTFWLAINDANGDGSEFGDTILLQSFEVLR</sequence>
<reference evidence="2 3" key="1">
    <citation type="submission" date="2024-01" db="EMBL/GenBank/DDBJ databases">
        <title>Hyphobacterium bacterium isolated from marine sediment.</title>
        <authorList>
            <person name="Zhao S."/>
        </authorList>
    </citation>
    <scope>NUCLEOTIDE SEQUENCE [LARGE SCALE GENOMIC DNA]</scope>
    <source>
        <strain evidence="3">HN65</strain>
    </source>
</reference>
<organism evidence="2 3">
    <name type="scientific">Hyphobacterium lacteum</name>
    <dbReference type="NCBI Taxonomy" id="3116575"/>
    <lineage>
        <taxon>Bacteria</taxon>
        <taxon>Pseudomonadati</taxon>
        <taxon>Pseudomonadota</taxon>
        <taxon>Alphaproteobacteria</taxon>
        <taxon>Maricaulales</taxon>
        <taxon>Maricaulaceae</taxon>
        <taxon>Hyphobacterium</taxon>
    </lineage>
</organism>
<gene>
    <name evidence="2" type="ORF">V0U79_07670</name>
</gene>
<dbReference type="EMBL" id="JAZDRP010000004">
    <property type="protein sequence ID" value="MEE2526241.1"/>
    <property type="molecule type" value="Genomic_DNA"/>
</dbReference>
<evidence type="ECO:0000313" key="2">
    <source>
        <dbReference type="EMBL" id="MEE2526241.1"/>
    </source>
</evidence>
<name>A0ABU7LQQ0_9PROT</name>
<protein>
    <submittedName>
        <fullName evidence="2">Choice-of-anchor V domain-containing protein</fullName>
    </submittedName>
</protein>
<dbReference type="RefSeq" id="WP_330198904.1">
    <property type="nucleotide sequence ID" value="NZ_JAZDRP010000004.1"/>
</dbReference>
<keyword evidence="3" id="KW-1185">Reference proteome</keyword>
<accession>A0ABU7LQQ0</accession>
<dbReference type="Proteomes" id="UP001354971">
    <property type="component" value="Unassembled WGS sequence"/>
</dbReference>
<dbReference type="NCBIfam" id="NF041895">
    <property type="entry name" value="choice_anch_V"/>
    <property type="match status" value="1"/>
</dbReference>
<feature type="region of interest" description="Disordered" evidence="1">
    <location>
        <begin position="82"/>
        <end position="104"/>
    </location>
</feature>
<evidence type="ECO:0000313" key="3">
    <source>
        <dbReference type="Proteomes" id="UP001354971"/>
    </source>
</evidence>